<reference evidence="7" key="2">
    <citation type="submission" date="2020-02" db="EMBL/GenBank/DDBJ databases">
        <authorList>
            <person name="Gilchrist C.L.M."/>
            <person name="Chooi Y.-H."/>
        </authorList>
    </citation>
    <scope>NUCLEOTIDE SEQUENCE</scope>
    <source>
        <strain evidence="7">MST-FP2251</strain>
    </source>
</reference>
<gene>
    <name evidence="7" type="ORF">FE257_001478</name>
</gene>
<reference evidence="7" key="1">
    <citation type="journal article" date="2019" name="Beilstein J. Org. Chem.">
        <title>Nanangenines: drimane sesquiterpenoids as the dominant metabolite cohort of a novel Australian fungus, Aspergillus nanangensis.</title>
        <authorList>
            <person name="Lacey H.J."/>
            <person name="Gilchrist C.L.M."/>
            <person name="Crombie A."/>
            <person name="Kalaitzis J.A."/>
            <person name="Vuong D."/>
            <person name="Rutledge P.J."/>
            <person name="Turner P."/>
            <person name="Pitt J.I."/>
            <person name="Lacey E."/>
            <person name="Chooi Y.H."/>
            <person name="Piggott A.M."/>
        </authorList>
    </citation>
    <scope>NUCLEOTIDE SEQUENCE</scope>
    <source>
        <strain evidence="7">MST-FP2251</strain>
    </source>
</reference>
<dbReference type="PANTHER" id="PTHR13789:SF309">
    <property type="entry name" value="PUTATIVE (AFU_ORTHOLOGUE AFUA_6G14510)-RELATED"/>
    <property type="match status" value="1"/>
</dbReference>
<keyword evidence="3" id="KW-0274">FAD</keyword>
<dbReference type="PRINTS" id="PR00420">
    <property type="entry name" value="RNGMNOXGNASE"/>
</dbReference>
<dbReference type="InterPro" id="IPR050493">
    <property type="entry name" value="FAD-dep_Monooxygenase_BioMet"/>
</dbReference>
<dbReference type="Pfam" id="PF01494">
    <property type="entry name" value="FAD_binding_3"/>
    <property type="match status" value="1"/>
</dbReference>
<evidence type="ECO:0000259" key="6">
    <source>
        <dbReference type="Pfam" id="PF01494"/>
    </source>
</evidence>
<evidence type="ECO:0000256" key="5">
    <source>
        <dbReference type="ARBA" id="ARBA00023033"/>
    </source>
</evidence>
<dbReference type="GO" id="GO:0004497">
    <property type="term" value="F:monooxygenase activity"/>
    <property type="evidence" value="ECO:0007669"/>
    <property type="project" value="UniProtKB-KW"/>
</dbReference>
<dbReference type="EMBL" id="VCAU01000119">
    <property type="protein sequence ID" value="KAF9884533.1"/>
    <property type="molecule type" value="Genomic_DNA"/>
</dbReference>
<dbReference type="SUPFAM" id="SSF51905">
    <property type="entry name" value="FAD/NAD(P)-binding domain"/>
    <property type="match status" value="1"/>
</dbReference>
<feature type="domain" description="FAD-binding" evidence="6">
    <location>
        <begin position="8"/>
        <end position="332"/>
    </location>
</feature>
<keyword evidence="5" id="KW-0503">Monooxygenase</keyword>
<accession>A0AAD4GQM5</accession>
<keyword evidence="4" id="KW-0560">Oxidoreductase</keyword>
<keyword evidence="2" id="KW-0285">Flavoprotein</keyword>
<sequence>MTLSEASSIAIVGGGIAGPALALSLKKHHGIVSTIYELRPEGDDRGVNIALAPNAVRVLQHIGVYDELRVQGYSYEELLVTNAKSQYLGKIWQGSKKRYNYACLRIHRATVQKALLREVKAQGIPIVYGKQLIGLHEGEHTVELRFSDGTKATSNFVVGADGVHSNVRDAIMTTKTDYSGFMGIIGMNLQRDSLHESAKSVMLPNFVFGKTGFVAIMPSDYHGTEVDFFSTMPYPARSREEWEELSSDKSKLQNILQQRFGKEWPQFISNITKEYSKEGLGLYPFFEVPPLDRWTSVSGRVILIGDSAHAFTPQAGQGAAVGLEDAESLSHTMSREGFVSDHMHFLKIWERHRQARLVQVKHVTDINGRLRSPDSPFVQYLKEWLMWGNFKWAGPMGNLEWLFGYSAEDILSLF</sequence>
<evidence type="ECO:0000256" key="1">
    <source>
        <dbReference type="ARBA" id="ARBA00007992"/>
    </source>
</evidence>
<dbReference type="AlphaFoldDB" id="A0AAD4GQM5"/>
<dbReference type="PANTHER" id="PTHR13789">
    <property type="entry name" value="MONOOXYGENASE"/>
    <property type="match status" value="1"/>
</dbReference>
<evidence type="ECO:0000256" key="4">
    <source>
        <dbReference type="ARBA" id="ARBA00023002"/>
    </source>
</evidence>
<protein>
    <recommendedName>
        <fullName evidence="6">FAD-binding domain-containing protein</fullName>
    </recommendedName>
</protein>
<dbReference type="GO" id="GO:0071949">
    <property type="term" value="F:FAD binding"/>
    <property type="evidence" value="ECO:0007669"/>
    <property type="project" value="InterPro"/>
</dbReference>
<dbReference type="InterPro" id="IPR036188">
    <property type="entry name" value="FAD/NAD-bd_sf"/>
</dbReference>
<dbReference type="InterPro" id="IPR002938">
    <property type="entry name" value="FAD-bd"/>
</dbReference>
<evidence type="ECO:0000256" key="2">
    <source>
        <dbReference type="ARBA" id="ARBA00022630"/>
    </source>
</evidence>
<proteinExistence type="inferred from homology"/>
<dbReference type="Proteomes" id="UP001194746">
    <property type="component" value="Unassembled WGS sequence"/>
</dbReference>
<evidence type="ECO:0000313" key="7">
    <source>
        <dbReference type="EMBL" id="KAF9884533.1"/>
    </source>
</evidence>
<evidence type="ECO:0000256" key="3">
    <source>
        <dbReference type="ARBA" id="ARBA00022827"/>
    </source>
</evidence>
<name>A0AAD4GQM5_ASPNN</name>
<evidence type="ECO:0000313" key="8">
    <source>
        <dbReference type="Proteomes" id="UP001194746"/>
    </source>
</evidence>
<comment type="caution">
    <text evidence="7">The sequence shown here is derived from an EMBL/GenBank/DDBJ whole genome shotgun (WGS) entry which is preliminary data.</text>
</comment>
<comment type="similarity">
    <text evidence="1">Belongs to the paxM FAD-dependent monooxygenase family.</text>
</comment>
<keyword evidence="8" id="KW-1185">Reference proteome</keyword>
<organism evidence="7 8">
    <name type="scientific">Aspergillus nanangensis</name>
    <dbReference type="NCBI Taxonomy" id="2582783"/>
    <lineage>
        <taxon>Eukaryota</taxon>
        <taxon>Fungi</taxon>
        <taxon>Dikarya</taxon>
        <taxon>Ascomycota</taxon>
        <taxon>Pezizomycotina</taxon>
        <taxon>Eurotiomycetes</taxon>
        <taxon>Eurotiomycetidae</taxon>
        <taxon>Eurotiales</taxon>
        <taxon>Aspergillaceae</taxon>
        <taxon>Aspergillus</taxon>
        <taxon>Aspergillus subgen. Circumdati</taxon>
    </lineage>
</organism>
<dbReference type="Gene3D" id="3.50.50.60">
    <property type="entry name" value="FAD/NAD(P)-binding domain"/>
    <property type="match status" value="1"/>
</dbReference>